<proteinExistence type="predicted"/>
<dbReference type="OrthoDB" id="1683552at2"/>
<evidence type="ECO:0000313" key="2">
    <source>
        <dbReference type="Proteomes" id="UP000320776"/>
    </source>
</evidence>
<dbReference type="KEGG" id="sted:SPTER_24620"/>
<sequence>MENVCPLCNALRPVEKKCPVCNQLLVDGGSLNNYLGPYSPYGETALLPFQSAGQCIHLLYCPVCAYDIRVTLALVNI</sequence>
<accession>A0A517DV05</accession>
<dbReference type="AlphaFoldDB" id="A0A517DV05"/>
<gene>
    <name evidence="1" type="ORF">SPTER_24620</name>
</gene>
<dbReference type="Proteomes" id="UP000320776">
    <property type="component" value="Chromosome"/>
</dbReference>
<evidence type="ECO:0000313" key="1">
    <source>
        <dbReference type="EMBL" id="QDR81106.1"/>
    </source>
</evidence>
<dbReference type="EMBL" id="CP036259">
    <property type="protein sequence ID" value="QDR81106.1"/>
    <property type="molecule type" value="Genomic_DNA"/>
</dbReference>
<organism evidence="1 2">
    <name type="scientific">Sporomusa termitida</name>
    <dbReference type="NCBI Taxonomy" id="2377"/>
    <lineage>
        <taxon>Bacteria</taxon>
        <taxon>Bacillati</taxon>
        <taxon>Bacillota</taxon>
        <taxon>Negativicutes</taxon>
        <taxon>Selenomonadales</taxon>
        <taxon>Sporomusaceae</taxon>
        <taxon>Sporomusa</taxon>
    </lineage>
</organism>
<reference evidence="1 2" key="1">
    <citation type="submission" date="2019-02" db="EMBL/GenBank/DDBJ databases">
        <title>Closed genome of Sporomusa termitida DSM 4440.</title>
        <authorList>
            <person name="Poehlein A."/>
            <person name="Daniel R."/>
        </authorList>
    </citation>
    <scope>NUCLEOTIDE SEQUENCE [LARGE SCALE GENOMIC DNA]</scope>
    <source>
        <strain evidence="1 2">DSM 4440</strain>
    </source>
</reference>
<name>A0A517DV05_9FIRM</name>
<protein>
    <submittedName>
        <fullName evidence="1">Uncharacterized protein</fullName>
    </submittedName>
</protein>
<dbReference type="RefSeq" id="WP_144350643.1">
    <property type="nucleotide sequence ID" value="NZ_CP036259.1"/>
</dbReference>
<keyword evidence="2" id="KW-1185">Reference proteome</keyword>